<dbReference type="AlphaFoldDB" id="A0A318Y1Q7"/>
<keyword evidence="2" id="KW-1185">Reference proteome</keyword>
<feature type="non-terminal residue" evidence="1">
    <location>
        <position position="1"/>
    </location>
</feature>
<dbReference type="OrthoDB" id="6359816at2759"/>
<dbReference type="RefSeq" id="XP_025473789.1">
    <property type="nucleotide sequence ID" value="XM_025618940.1"/>
</dbReference>
<protein>
    <submittedName>
        <fullName evidence="1">Uncharacterized protein</fullName>
    </submittedName>
</protein>
<feature type="non-terminal residue" evidence="1">
    <location>
        <position position="62"/>
    </location>
</feature>
<accession>A0A318Y1Q7</accession>
<dbReference type="EMBL" id="KZ821522">
    <property type="protein sequence ID" value="PYH28311.1"/>
    <property type="molecule type" value="Genomic_DNA"/>
</dbReference>
<organism evidence="1 2">
    <name type="scientific">Aspergillus neoniger (strain CBS 115656)</name>
    <dbReference type="NCBI Taxonomy" id="1448310"/>
    <lineage>
        <taxon>Eukaryota</taxon>
        <taxon>Fungi</taxon>
        <taxon>Dikarya</taxon>
        <taxon>Ascomycota</taxon>
        <taxon>Pezizomycotina</taxon>
        <taxon>Eurotiomycetes</taxon>
        <taxon>Eurotiomycetidae</taxon>
        <taxon>Eurotiales</taxon>
        <taxon>Aspergillaceae</taxon>
        <taxon>Aspergillus</taxon>
        <taxon>Aspergillus subgen. Circumdati</taxon>
    </lineage>
</organism>
<proteinExistence type="predicted"/>
<evidence type="ECO:0000313" key="1">
    <source>
        <dbReference type="EMBL" id="PYH28311.1"/>
    </source>
</evidence>
<dbReference type="Proteomes" id="UP000247647">
    <property type="component" value="Unassembled WGS sequence"/>
</dbReference>
<sequence length="62" mass="6992">SSTGEHDRGLRDLVVQLTTDDLNILRSGGNPIFCDSLLEPVPKFMLEVRLSTLDKCAEYQRQ</sequence>
<dbReference type="GeneID" id="37121396"/>
<gene>
    <name evidence="1" type="ORF">BO87DRAFT_285522</name>
</gene>
<name>A0A318Y1Q7_ASPNB</name>
<evidence type="ECO:0000313" key="2">
    <source>
        <dbReference type="Proteomes" id="UP000247647"/>
    </source>
</evidence>
<reference evidence="1" key="1">
    <citation type="submission" date="2016-12" db="EMBL/GenBank/DDBJ databases">
        <title>The genomes of Aspergillus section Nigri reveals drivers in fungal speciation.</title>
        <authorList>
            <consortium name="DOE Joint Genome Institute"/>
            <person name="Vesth T.C."/>
            <person name="Nybo J."/>
            <person name="Theobald S."/>
            <person name="Brandl J."/>
            <person name="Frisvad J.C."/>
            <person name="Nielsen K.F."/>
            <person name="Lyhne E.K."/>
            <person name="Kogle M.E."/>
            <person name="Kuo A."/>
            <person name="Riley R."/>
            <person name="Clum A."/>
            <person name="Nolan M."/>
            <person name="Lipzen A."/>
            <person name="Salamov A."/>
            <person name="Henrissat B."/>
            <person name="Wiebenga A."/>
            <person name="De Vries R.P."/>
            <person name="Grigoriev I.V."/>
            <person name="Mortensen U.H."/>
            <person name="Andersen M.R."/>
            <person name="Baker S.E."/>
        </authorList>
    </citation>
    <scope>NUCLEOTIDE SEQUENCE [LARGE SCALE GENOMIC DNA]</scope>
    <source>
        <strain evidence="1">CBS 115656</strain>
    </source>
</reference>